<dbReference type="Pfam" id="PF12864">
    <property type="entry name" value="DUF3822"/>
    <property type="match status" value="1"/>
</dbReference>
<sequence>MVTGENHMTQPITNKNTLHINKSLSVQISLTGLSFLVTTSDNKEVLYFLEEKFESSTPPEELLTTIETIINSNEELQHSFNQVTLLYATNLYALVPYSLFDETKASEYLKFNSKILANDFISHDRLKNQDIVIVYVPYININNYFFEKYGSFQYYHATSILIPTILKAEKFIKEPKVYISVQSESFDCIIVKDGGLKLCNTFSYRTAEDFIYYLLFCMEQLKLNPERTEVVLMGNIEKESDVFEILYTYVRNVSFASENFSDLSFSEKMNKHQHFVLKNSL</sequence>
<comment type="caution">
    <text evidence="1">The sequence shown here is derived from an EMBL/GenBank/DDBJ whole genome shotgun (WGS) entry which is preliminary data.</text>
</comment>
<dbReference type="Gene3D" id="3.30.420.260">
    <property type="match status" value="1"/>
</dbReference>
<reference evidence="1 2" key="1">
    <citation type="journal article" date="2007" name="Int. J. Syst. Evol. Microbiol.">
        <title>Marixanthomonas ophiurae gen. nov., sp. nov., a marine bacterium of the family Flavobacteriaceae isolated from a deep-sea brittle star.</title>
        <authorList>
            <person name="Romanenko L.A."/>
            <person name="Uchino M."/>
            <person name="Frolova G.M."/>
            <person name="Mikhailov V.V."/>
        </authorList>
    </citation>
    <scope>NUCLEOTIDE SEQUENCE [LARGE SCALE GENOMIC DNA]</scope>
    <source>
        <strain evidence="1 2">KMM 3046</strain>
    </source>
</reference>
<proteinExistence type="predicted"/>
<dbReference type="InterPro" id="IPR024213">
    <property type="entry name" value="DUF3822"/>
</dbReference>
<protein>
    <submittedName>
        <fullName evidence="1">DUF3822 family protein</fullName>
    </submittedName>
</protein>
<gene>
    <name evidence="1" type="ORF">DZ858_13630</name>
</gene>
<dbReference type="Proteomes" id="UP000261082">
    <property type="component" value="Unassembled WGS sequence"/>
</dbReference>
<dbReference type="AlphaFoldDB" id="A0A3E1Q814"/>
<keyword evidence="2" id="KW-1185">Reference proteome</keyword>
<accession>A0A3E1Q814</accession>
<dbReference type="Gene3D" id="3.30.420.250">
    <property type="match status" value="1"/>
</dbReference>
<dbReference type="EMBL" id="QVID01000002">
    <property type="protein sequence ID" value="RFN58262.1"/>
    <property type="molecule type" value="Genomic_DNA"/>
</dbReference>
<dbReference type="CDD" id="cd24013">
    <property type="entry name" value="ASKHA_ATPase_BT3980-like"/>
    <property type="match status" value="1"/>
</dbReference>
<name>A0A3E1Q814_9FLAO</name>
<organism evidence="1 2">
    <name type="scientific">Marixanthomonas ophiurae</name>
    <dbReference type="NCBI Taxonomy" id="387659"/>
    <lineage>
        <taxon>Bacteria</taxon>
        <taxon>Pseudomonadati</taxon>
        <taxon>Bacteroidota</taxon>
        <taxon>Flavobacteriia</taxon>
        <taxon>Flavobacteriales</taxon>
        <taxon>Flavobacteriaceae</taxon>
        <taxon>Marixanthomonas</taxon>
    </lineage>
</organism>
<evidence type="ECO:0000313" key="2">
    <source>
        <dbReference type="Proteomes" id="UP000261082"/>
    </source>
</evidence>
<evidence type="ECO:0000313" key="1">
    <source>
        <dbReference type="EMBL" id="RFN58262.1"/>
    </source>
</evidence>